<dbReference type="InterPro" id="IPR011990">
    <property type="entry name" value="TPR-like_helical_dom_sf"/>
</dbReference>
<evidence type="ECO:0000313" key="4">
    <source>
        <dbReference type="Proteomes" id="UP000000491"/>
    </source>
</evidence>
<evidence type="ECO:0000256" key="2">
    <source>
        <dbReference type="SAM" id="Coils"/>
    </source>
</evidence>
<gene>
    <name evidence="3" type="ordered locus">Zymop_1089</name>
</gene>
<protein>
    <submittedName>
        <fullName evidence="3">Chromosome segregation ATPase-like protein</fullName>
    </submittedName>
</protein>
<dbReference type="PROSITE" id="PS50005">
    <property type="entry name" value="TPR"/>
    <property type="match status" value="1"/>
</dbReference>
<dbReference type="KEGG" id="zmp:Zymop_1089"/>
<dbReference type="STRING" id="579138.Zymop_1089"/>
<feature type="repeat" description="TPR" evidence="1">
    <location>
        <begin position="657"/>
        <end position="690"/>
    </location>
</feature>
<dbReference type="Proteomes" id="UP000000491">
    <property type="component" value="Chromosome"/>
</dbReference>
<proteinExistence type="predicted"/>
<keyword evidence="2" id="KW-0175">Coiled coil</keyword>
<feature type="coiled-coil region" evidence="2">
    <location>
        <begin position="362"/>
        <end position="585"/>
    </location>
</feature>
<dbReference type="InterPro" id="IPR019734">
    <property type="entry name" value="TPR_rpt"/>
</dbReference>
<dbReference type="AlphaFoldDB" id="F8ETG0"/>
<dbReference type="HOGENOM" id="CLU_386317_0_0_5"/>
<dbReference type="Gene3D" id="1.25.40.10">
    <property type="entry name" value="Tetratricopeptide repeat domain"/>
    <property type="match status" value="1"/>
</dbReference>
<dbReference type="SUPFAM" id="SSF48452">
    <property type="entry name" value="TPR-like"/>
    <property type="match status" value="1"/>
</dbReference>
<dbReference type="PATRIC" id="fig|579138.3.peg.1155"/>
<evidence type="ECO:0000256" key="1">
    <source>
        <dbReference type="PROSITE-ProRule" id="PRU00339"/>
    </source>
</evidence>
<name>F8ETG0_ZYMMT</name>
<accession>F8ETG0</accession>
<dbReference type="eggNOG" id="COG4372">
    <property type="taxonomic scope" value="Bacteria"/>
</dbReference>
<organism evidence="3 4">
    <name type="scientific">Zymomonas mobilis subsp. pomaceae (strain ATCC 29192 / DSM 22645 / JCM 10191 / CCUG 17912 / NBRC 13757 / NCIMB 11200 / NRRL B-4491 / Barker I)</name>
    <dbReference type="NCBI Taxonomy" id="579138"/>
    <lineage>
        <taxon>Bacteria</taxon>
        <taxon>Pseudomonadati</taxon>
        <taxon>Pseudomonadota</taxon>
        <taxon>Alphaproteobacteria</taxon>
        <taxon>Sphingomonadales</taxon>
        <taxon>Zymomonadaceae</taxon>
        <taxon>Zymomonas</taxon>
    </lineage>
</organism>
<dbReference type="PANTHER" id="PTHR45615:SF63">
    <property type="entry name" value="CHROMOSOME UNDETERMINED SCAFFOLD_10, WHOLE GENOME SHOTGUN SEQUENCE"/>
    <property type="match status" value="1"/>
</dbReference>
<sequence length="715" mass="84301">MSNIEKSSLNTLDPIFVHSGFRTSSTWFWKKFRSFTDIIPYYEPFHEIISNINDYHPDNSYTNTWRSHHPSSAPYFMEYSVIPALKANPKLFNPSISLQTFIPSGGLEGELTSEEKAYIQCLIDNAHQYSKQPGFMFTRSLGRALAIKKSFGGKSIFLHRNLFHQWASYSGQNIRGNNYFIDRLEETVQFATHDPFLKALDEWFKDRQPAADNINTFILFIVFHLYIYISAFKSADVIINSTEISHNIKARQQTEADLFQLLGKEISLADARNVFDISFVNIKKPEILTETLDYFMKIISGIVSDQACLSFIEKARNDTITEWEKNEFYTKEMRSILLDKNIENSKIQQERHHELEIRDHRLHELDQAVQQRDAQLQELQQNVQQRDHHLHELNQAVQQRDTQLQELQHNLEQRDHHLHELIQTVQQRDAQLQELQQNVQQRDHHLHELIQTVQQRDAQLQELQQNVQQRDHRLHELDKTIQQHGTRLQQLQHNLQQRDHHLHELIQTVQQRDTQLQELQQNLQQRDHHVHELSQTVQQRDTQLQELQQNLEQRDHHVHELSQTVQQREAQLQDKKHDLQEYELSNQHIKKLYKSTQYEKDKFVFGTLALTNLFSYRGINLVSKSLLIGARKAARKGRWRTAVSYYEEFLRQNPINSHAWTQLGHAKKELGEWKPAVEAYAIAQIIVPTDEDINTHLSQAIRHITEETTLSSTDS</sequence>
<dbReference type="EMBL" id="CP002865">
    <property type="protein sequence ID" value="AEI37985.1"/>
    <property type="molecule type" value="Genomic_DNA"/>
</dbReference>
<dbReference type="RefSeq" id="WP_013934380.1">
    <property type="nucleotide sequence ID" value="NC_015709.1"/>
</dbReference>
<keyword evidence="1" id="KW-0802">TPR repeat</keyword>
<reference evidence="3 4" key="1">
    <citation type="journal article" date="2011" name="J. Bacteriol.">
        <title>Genome sequence of the ethanol-producing Zymomonas mobilis subsp. pomaceae lectotype strain ATCC 29192.</title>
        <authorList>
            <person name="Kouvelis V.N."/>
            <person name="Davenport K.W."/>
            <person name="Brettin T.S."/>
            <person name="Bruce D."/>
            <person name="Detter C."/>
            <person name="Han C.S."/>
            <person name="Nolan M."/>
            <person name="Tapia R."/>
            <person name="Damoulaki A."/>
            <person name="Kyrpides N.C."/>
            <person name="Typas M.A."/>
            <person name="Pappas K.M."/>
        </authorList>
    </citation>
    <scope>NUCLEOTIDE SEQUENCE [LARGE SCALE GENOMIC DNA]</scope>
    <source>
        <strain evidence="4">ATCC 29192 / DSM 22645 / JCM 10191 / CCUG 17912 / NBRC 13757 / NCIMB 11200 / NRRL B-4491 / Barker I</strain>
    </source>
</reference>
<dbReference type="SUPFAM" id="SSF90257">
    <property type="entry name" value="Myosin rod fragments"/>
    <property type="match status" value="1"/>
</dbReference>
<dbReference type="PANTHER" id="PTHR45615">
    <property type="entry name" value="MYOSIN HEAVY CHAIN, NON-MUSCLE"/>
    <property type="match status" value="1"/>
</dbReference>
<evidence type="ECO:0000313" key="3">
    <source>
        <dbReference type="EMBL" id="AEI37985.1"/>
    </source>
</evidence>
<dbReference type="Gene3D" id="1.10.287.1490">
    <property type="match status" value="1"/>
</dbReference>